<reference evidence="2" key="1">
    <citation type="submission" date="2017-06" db="EMBL/GenBank/DDBJ databases">
        <authorList>
            <person name="Varghese N."/>
            <person name="Submissions S."/>
        </authorList>
    </citation>
    <scope>NUCLEOTIDE SEQUENCE [LARGE SCALE GENOMIC DNA]</scope>
    <source>
        <strain evidence="2">NKM1</strain>
    </source>
</reference>
<gene>
    <name evidence="1" type="ORF">SAMN06296052_14013</name>
</gene>
<dbReference type="EMBL" id="FZOQ01000040">
    <property type="protein sequence ID" value="SNT28777.1"/>
    <property type="molecule type" value="Genomic_DNA"/>
</dbReference>
<organism evidence="1 2">
    <name type="scientific">Pontibacter ummariensis</name>
    <dbReference type="NCBI Taxonomy" id="1610492"/>
    <lineage>
        <taxon>Bacteria</taxon>
        <taxon>Pseudomonadati</taxon>
        <taxon>Bacteroidota</taxon>
        <taxon>Cytophagia</taxon>
        <taxon>Cytophagales</taxon>
        <taxon>Hymenobacteraceae</taxon>
        <taxon>Pontibacter</taxon>
    </lineage>
</organism>
<protein>
    <submittedName>
        <fullName evidence="1">Uncharacterized protein</fullName>
    </submittedName>
</protein>
<dbReference type="Proteomes" id="UP000198432">
    <property type="component" value="Unassembled WGS sequence"/>
</dbReference>
<keyword evidence="2" id="KW-1185">Reference proteome</keyword>
<sequence>MSLINMDFVTVELDLNNCHVEVKWKGKFRFGSDEDPQPFVLL</sequence>
<dbReference type="RefSeq" id="WP_258179142.1">
    <property type="nucleotide sequence ID" value="NZ_FZOQ01000040.1"/>
</dbReference>
<evidence type="ECO:0000313" key="2">
    <source>
        <dbReference type="Proteomes" id="UP000198432"/>
    </source>
</evidence>
<evidence type="ECO:0000313" key="1">
    <source>
        <dbReference type="EMBL" id="SNT28777.1"/>
    </source>
</evidence>
<proteinExistence type="predicted"/>
<name>A0A239LDR2_9BACT</name>
<dbReference type="AlphaFoldDB" id="A0A239LDR2"/>
<accession>A0A239LDR2</accession>